<keyword evidence="5 6" id="KW-0472">Membrane</keyword>
<sequence>MASGLTFLVIDDDMMKMLPQNLESRKAWDSLQDEFGSTEVIFVAFGEKDRSIYHPDALRALWDVSMELEGLPEVEEVTSITTATRMDNDEGDLLIQDLQSDRVLNEIEIAGIRDYLNKYPNVKKRFISQKEDYLILLVQPYDDVALDQFRNELVGVADSILTNYEIYYGGFAYITGTIPELIRNDVQSLMKMGILIMVTILLLNLRSIPGVLMVLMVIGLSLVSMMGFMGWVYKLTGSDRFLFTMMNTSMPIILLTIANSDGVHVMAKFFKEMRLKGDVPQALATTMDSLLVPIFLTSITTVAAFLTMISSPLEPMIGYGVTVSAGIIWAWFLSSVLLPAVISIKKWNLESKAIKEMSLFEKMVDHLGKVVLTHPKYVFSAGIILVVFGLFGFHKISIDVNFANFFKPGSEIRDSMDFMDQEMTGTLDLRVRIDGDMRDPHVLNDVSSLQSFLEREDKVSLSYSFADVVKQMHRTFMDDELTHYTIPDSASKIKNLIRGFSNDYSSVVDDMDYESGLMTVLAKIMSTDEIFHFANKTNAYIDESLTSDMSVSVTGMIIVIRDMVIMIIRSSAFSITFSLIVIGLIASVFFKRILWGTLAVIPLTSAVILNFGLMGHFGVTLNHITAILSSIIIGVGVDFAIHYISQFRRLSRKVNPDQLSREVIDDVGYPIILDACSNMGFGALMFSVFLPIQYIGGLMVFAMVSTSLGTLTILSALTELLKKRLIEG</sequence>
<feature type="transmembrane region" description="Helical" evidence="6">
    <location>
        <begin position="252"/>
        <end position="270"/>
    </location>
</feature>
<dbReference type="Pfam" id="PF03176">
    <property type="entry name" value="MMPL"/>
    <property type="match status" value="1"/>
</dbReference>
<keyword evidence="2" id="KW-1003">Cell membrane</keyword>
<feature type="transmembrane region" description="Helical" evidence="6">
    <location>
        <begin position="377"/>
        <end position="394"/>
    </location>
</feature>
<accession>A0A381V1Y2</accession>
<dbReference type="InterPro" id="IPR000731">
    <property type="entry name" value="SSD"/>
</dbReference>
<evidence type="ECO:0000259" key="7">
    <source>
        <dbReference type="PROSITE" id="PS50156"/>
    </source>
</evidence>
<evidence type="ECO:0000256" key="3">
    <source>
        <dbReference type="ARBA" id="ARBA00022692"/>
    </source>
</evidence>
<dbReference type="InterPro" id="IPR004869">
    <property type="entry name" value="MMPL_dom"/>
</dbReference>
<dbReference type="GO" id="GO:0005886">
    <property type="term" value="C:plasma membrane"/>
    <property type="evidence" value="ECO:0007669"/>
    <property type="project" value="UniProtKB-SubCell"/>
</dbReference>
<evidence type="ECO:0000256" key="4">
    <source>
        <dbReference type="ARBA" id="ARBA00022989"/>
    </source>
</evidence>
<evidence type="ECO:0000256" key="5">
    <source>
        <dbReference type="ARBA" id="ARBA00023136"/>
    </source>
</evidence>
<dbReference type="InterPro" id="IPR050545">
    <property type="entry name" value="Mycobact_MmpL"/>
</dbReference>
<feature type="transmembrane region" description="Helical" evidence="6">
    <location>
        <begin position="624"/>
        <end position="645"/>
    </location>
</feature>
<proteinExistence type="predicted"/>
<feature type="transmembrane region" description="Helical" evidence="6">
    <location>
        <begin position="212"/>
        <end position="232"/>
    </location>
</feature>
<feature type="transmembrane region" description="Helical" evidence="6">
    <location>
        <begin position="593"/>
        <end position="612"/>
    </location>
</feature>
<dbReference type="PANTHER" id="PTHR33406">
    <property type="entry name" value="MEMBRANE PROTEIN MJ1562-RELATED"/>
    <property type="match status" value="1"/>
</dbReference>
<feature type="transmembrane region" description="Helical" evidence="6">
    <location>
        <begin position="695"/>
        <end position="717"/>
    </location>
</feature>
<feature type="transmembrane region" description="Helical" evidence="6">
    <location>
        <begin position="666"/>
        <end position="689"/>
    </location>
</feature>
<organism evidence="8">
    <name type="scientific">marine metagenome</name>
    <dbReference type="NCBI Taxonomy" id="408172"/>
    <lineage>
        <taxon>unclassified sequences</taxon>
        <taxon>metagenomes</taxon>
        <taxon>ecological metagenomes</taxon>
    </lineage>
</organism>
<evidence type="ECO:0000256" key="6">
    <source>
        <dbReference type="SAM" id="Phobius"/>
    </source>
</evidence>
<name>A0A381V1Y2_9ZZZZ</name>
<feature type="transmembrane region" description="Helical" evidence="6">
    <location>
        <begin position="563"/>
        <end position="586"/>
    </location>
</feature>
<protein>
    <recommendedName>
        <fullName evidence="7">SSD domain-containing protein</fullName>
    </recommendedName>
</protein>
<dbReference type="EMBL" id="UINC01007635">
    <property type="protein sequence ID" value="SVA34362.1"/>
    <property type="molecule type" value="Genomic_DNA"/>
</dbReference>
<keyword evidence="4 6" id="KW-1133">Transmembrane helix</keyword>
<evidence type="ECO:0000256" key="2">
    <source>
        <dbReference type="ARBA" id="ARBA00022475"/>
    </source>
</evidence>
<gene>
    <name evidence="8" type="ORF">METZ01_LOCUS87216</name>
</gene>
<evidence type="ECO:0000256" key="1">
    <source>
        <dbReference type="ARBA" id="ARBA00004651"/>
    </source>
</evidence>
<feature type="transmembrane region" description="Helical" evidence="6">
    <location>
        <begin position="290"/>
        <end position="310"/>
    </location>
</feature>
<dbReference type="PANTHER" id="PTHR33406:SF13">
    <property type="entry name" value="MEMBRANE PROTEIN YDFJ"/>
    <property type="match status" value="1"/>
</dbReference>
<dbReference type="Gene3D" id="1.20.1640.10">
    <property type="entry name" value="Multidrug efflux transporter AcrB transmembrane domain"/>
    <property type="match status" value="2"/>
</dbReference>
<dbReference type="AlphaFoldDB" id="A0A381V1Y2"/>
<dbReference type="PROSITE" id="PS50156">
    <property type="entry name" value="SSD"/>
    <property type="match status" value="1"/>
</dbReference>
<dbReference type="SUPFAM" id="SSF82866">
    <property type="entry name" value="Multidrug efflux transporter AcrB transmembrane domain"/>
    <property type="match status" value="2"/>
</dbReference>
<dbReference type="Pfam" id="PF12349">
    <property type="entry name" value="Sterol-sensing"/>
    <property type="match status" value="1"/>
</dbReference>
<dbReference type="InterPro" id="IPR053958">
    <property type="entry name" value="HMGCR/SNAP/NPC1-like_SSD"/>
</dbReference>
<comment type="subcellular location">
    <subcellularLocation>
        <location evidence="1">Cell membrane</location>
        <topology evidence="1">Multi-pass membrane protein</topology>
    </subcellularLocation>
</comment>
<reference evidence="8" key="1">
    <citation type="submission" date="2018-05" db="EMBL/GenBank/DDBJ databases">
        <authorList>
            <person name="Lanie J.A."/>
            <person name="Ng W.-L."/>
            <person name="Kazmierczak K.M."/>
            <person name="Andrzejewski T.M."/>
            <person name="Davidsen T.M."/>
            <person name="Wayne K.J."/>
            <person name="Tettelin H."/>
            <person name="Glass J.I."/>
            <person name="Rusch D."/>
            <person name="Podicherti R."/>
            <person name="Tsui H.-C.T."/>
            <person name="Winkler M.E."/>
        </authorList>
    </citation>
    <scope>NUCLEOTIDE SEQUENCE</scope>
</reference>
<feature type="transmembrane region" description="Helical" evidence="6">
    <location>
        <begin position="188"/>
        <end position="205"/>
    </location>
</feature>
<feature type="domain" description="SSD" evidence="7">
    <location>
        <begin position="215"/>
        <end position="344"/>
    </location>
</feature>
<keyword evidence="3 6" id="KW-0812">Transmembrane</keyword>
<feature type="transmembrane region" description="Helical" evidence="6">
    <location>
        <begin position="316"/>
        <end position="342"/>
    </location>
</feature>
<evidence type="ECO:0000313" key="8">
    <source>
        <dbReference type="EMBL" id="SVA34362.1"/>
    </source>
</evidence>